<evidence type="ECO:0000313" key="6">
    <source>
        <dbReference type="Proteomes" id="UP000530530"/>
    </source>
</evidence>
<dbReference type="Pfam" id="PF02826">
    <property type="entry name" value="2-Hacid_dh_C"/>
    <property type="match status" value="1"/>
</dbReference>
<accession>A0ABR6LZ75</accession>
<evidence type="ECO:0000256" key="1">
    <source>
        <dbReference type="ARBA" id="ARBA00023002"/>
    </source>
</evidence>
<dbReference type="InterPro" id="IPR036291">
    <property type="entry name" value="NAD(P)-bd_dom_sf"/>
</dbReference>
<name>A0ABR6LZ75_9ACTN</name>
<feature type="compositionally biased region" description="Low complexity" evidence="3">
    <location>
        <begin position="279"/>
        <end position="289"/>
    </location>
</feature>
<feature type="region of interest" description="Disordered" evidence="3">
    <location>
        <begin position="264"/>
        <end position="296"/>
    </location>
</feature>
<keyword evidence="2" id="KW-0520">NAD</keyword>
<evidence type="ECO:0000256" key="3">
    <source>
        <dbReference type="SAM" id="MobiDB-lite"/>
    </source>
</evidence>
<protein>
    <submittedName>
        <fullName evidence="5">Phosphoglycerate dehydrogenase-like enzyme</fullName>
    </submittedName>
</protein>
<keyword evidence="1" id="KW-0560">Oxidoreductase</keyword>
<sequence>MTGRNQAEGRLRVAVAAPLSEENRARVRELEPRIDLVVDHDLLPPMRWPADFAGDPAWKRGPARQRAYEEAIDSADALYGVPDVDPAALARAVRANPRLRWVHTMAAGGGSQVKAAGLRPDELDRVLFTTSAGVHGRPLAEFAVFGVLAGAKDLPRLSRRQRDREWTGRWTMGQVSRQTVLVLGFGGIGRAVAGTLQALGATVIGTSRRDVTVPGVSTVIHPDRITEVAPAVDAVVNTLPGTEATEHLLGERFFDALRPGASLVNVGRPGGHPSPGPSRSPGSVRQPPRLRVAHGRHVARPQIRVGAARGDDGRLVPAERDLDTAGPRLPVPQPAAVLVPYVDGAGDAVLQHQWRTRLAVDPHPPGPAVGAVRVDEERALGAQGLEGDVGPAP</sequence>
<evidence type="ECO:0000313" key="5">
    <source>
        <dbReference type="EMBL" id="MBB4787656.1"/>
    </source>
</evidence>
<feature type="domain" description="D-isomer specific 2-hydroxyacid dehydrogenase NAD-binding" evidence="4">
    <location>
        <begin position="147"/>
        <end position="268"/>
    </location>
</feature>
<evidence type="ECO:0000256" key="2">
    <source>
        <dbReference type="ARBA" id="ARBA00023027"/>
    </source>
</evidence>
<dbReference type="InterPro" id="IPR006140">
    <property type="entry name" value="D-isomer_DH_NAD-bd"/>
</dbReference>
<dbReference type="PANTHER" id="PTHR43333:SF1">
    <property type="entry name" value="D-ISOMER SPECIFIC 2-HYDROXYACID DEHYDROGENASE NAD-BINDING DOMAIN-CONTAINING PROTEIN"/>
    <property type="match status" value="1"/>
</dbReference>
<comment type="caution">
    <text evidence="5">The sequence shown here is derived from an EMBL/GenBank/DDBJ whole genome shotgun (WGS) entry which is preliminary data.</text>
</comment>
<organism evidence="5 6">
    <name type="scientific">Streptomyces rapamycinicus</name>
    <dbReference type="NCBI Taxonomy" id="1226757"/>
    <lineage>
        <taxon>Bacteria</taxon>
        <taxon>Bacillati</taxon>
        <taxon>Actinomycetota</taxon>
        <taxon>Actinomycetes</taxon>
        <taxon>Kitasatosporales</taxon>
        <taxon>Streptomycetaceae</taxon>
        <taxon>Streptomyces</taxon>
        <taxon>Streptomyces violaceusniger group</taxon>
    </lineage>
</organism>
<dbReference type="EMBL" id="JACHNG010000002">
    <property type="protein sequence ID" value="MBB4787656.1"/>
    <property type="molecule type" value="Genomic_DNA"/>
</dbReference>
<dbReference type="PANTHER" id="PTHR43333">
    <property type="entry name" value="2-HACID_DH_C DOMAIN-CONTAINING PROTEIN"/>
    <property type="match status" value="1"/>
</dbReference>
<keyword evidence="6" id="KW-1185">Reference proteome</keyword>
<dbReference type="Gene3D" id="3.40.50.720">
    <property type="entry name" value="NAD(P)-binding Rossmann-like Domain"/>
    <property type="match status" value="2"/>
</dbReference>
<gene>
    <name evidence="5" type="ORF">BJY27_008703</name>
</gene>
<evidence type="ECO:0000259" key="4">
    <source>
        <dbReference type="Pfam" id="PF02826"/>
    </source>
</evidence>
<dbReference type="SUPFAM" id="SSF51735">
    <property type="entry name" value="NAD(P)-binding Rossmann-fold domains"/>
    <property type="match status" value="1"/>
</dbReference>
<dbReference type="Proteomes" id="UP000530530">
    <property type="component" value="Unassembled WGS sequence"/>
</dbReference>
<reference evidence="5 6" key="1">
    <citation type="submission" date="2020-08" db="EMBL/GenBank/DDBJ databases">
        <title>Sequencing the genomes of 1000 actinobacteria strains.</title>
        <authorList>
            <person name="Klenk H.-P."/>
        </authorList>
    </citation>
    <scope>NUCLEOTIDE SEQUENCE [LARGE SCALE GENOMIC DNA]</scope>
    <source>
        <strain evidence="5 6">DSM 41530</strain>
    </source>
</reference>
<proteinExistence type="predicted"/>